<evidence type="ECO:0000313" key="3">
    <source>
        <dbReference type="EMBL" id="KOY62816.1"/>
    </source>
</evidence>
<sequence length="287" mass="31924">MKKLLPLLFATLSMSLCSTVKADAKVFNDTDANVLMSTAKDGGVVTPKLDALLSQMRRYKPKDAIFIPSGGLFVFEDEKKQLMAVTTTGRYTINGGSLVDVMKRTQLYSVNELRESYFIKLKEAPFPLSTVSSISLGNPKLNRQAAIFISLDCDGCQDLIKKFYDNREKYHVDVVLIPTPGAAKNKLRQLWCSKEKFKITDFDVLQWLTGNKDDVEKRLLSLEQSQECSVEPLVASLMLASVYNLQGIPSVVREDGLAGNGIPQDFDAWLKQSVEPLLKNPFASDKG</sequence>
<dbReference type="RefSeq" id="WP_054477187.1">
    <property type="nucleotide sequence ID" value="NZ_CAWMRL010000011.1"/>
</dbReference>
<name>A0A5B0WHB8_9GAMM</name>
<dbReference type="Gene3D" id="3.40.30.10">
    <property type="entry name" value="Glutaredoxin"/>
    <property type="match status" value="1"/>
</dbReference>
<protein>
    <submittedName>
        <fullName evidence="2">DsbC family protein</fullName>
    </submittedName>
    <submittedName>
        <fullName evidence="3">HtdT</fullName>
    </submittedName>
</protein>
<dbReference type="EMBL" id="VTUW01000026">
    <property type="protein sequence ID" value="KAA1186420.1"/>
    <property type="molecule type" value="Genomic_DNA"/>
</dbReference>
<dbReference type="Proteomes" id="UP000322184">
    <property type="component" value="Unassembled WGS sequence"/>
</dbReference>
<feature type="chain" id="PRO_5024327498" evidence="1">
    <location>
        <begin position="23"/>
        <end position="287"/>
    </location>
</feature>
<feature type="signal peptide" evidence="1">
    <location>
        <begin position="1"/>
        <end position="22"/>
    </location>
</feature>
<dbReference type="SUPFAM" id="SSF52833">
    <property type="entry name" value="Thioredoxin-like"/>
    <property type="match status" value="1"/>
</dbReference>
<evidence type="ECO:0000313" key="4">
    <source>
        <dbReference type="Proteomes" id="UP000037727"/>
    </source>
</evidence>
<evidence type="ECO:0000313" key="2">
    <source>
        <dbReference type="EMBL" id="KAA1186420.1"/>
    </source>
</evidence>
<comment type="caution">
    <text evidence="2">The sequence shown here is derived from an EMBL/GenBank/DDBJ whole genome shotgun (WGS) entry which is preliminary data.</text>
</comment>
<accession>A0A5B0WHB8</accession>
<proteinExistence type="predicted"/>
<gene>
    <name evidence="3" type="ORF">AM629_06260</name>
    <name evidence="2" type="ORF">F0L16_13890</name>
</gene>
<dbReference type="OrthoDB" id="6607235at2"/>
<reference evidence="2 5" key="2">
    <citation type="submission" date="2019-09" db="EMBL/GenBank/DDBJ databases">
        <title>Whole genome sequence of Photorhabdus heterorhabditis strain ETL (Enterobacteriales: Enterobacteriaceae) a bacterial symbiont of Heterorhabditis zealandica strain ETL (Rhabditida: Heterorhabditidae).</title>
        <authorList>
            <person name="Lulamba T.E."/>
            <person name="Serepa-Dlamini M.H."/>
        </authorList>
    </citation>
    <scope>NUCLEOTIDE SEQUENCE [LARGE SCALE GENOMIC DNA]</scope>
    <source>
        <strain evidence="2 5">ETL</strain>
    </source>
</reference>
<keyword evidence="1" id="KW-0732">Signal</keyword>
<evidence type="ECO:0000256" key="1">
    <source>
        <dbReference type="SAM" id="SignalP"/>
    </source>
</evidence>
<dbReference type="Proteomes" id="UP000037727">
    <property type="component" value="Unassembled WGS sequence"/>
</dbReference>
<dbReference type="STRING" id="880156.AM629_06260"/>
<reference evidence="3 4" key="1">
    <citation type="submission" date="2015-09" db="EMBL/GenBank/DDBJ databases">
        <title>Draft genome sequence and assembly of Photorhabdus sp. VMG, a bacterial symbiont associated with Heterorhabditis zealandica.</title>
        <authorList>
            <person name="Naidoo S."/>
            <person name="Featherston J."/>
            <person name="Mothupi B."/>
            <person name="Gray V.M."/>
        </authorList>
    </citation>
    <scope>NUCLEOTIDE SEQUENCE [LARGE SCALE GENOMIC DNA]</scope>
    <source>
        <strain evidence="3 4">VMG</strain>
    </source>
</reference>
<dbReference type="InterPro" id="IPR036249">
    <property type="entry name" value="Thioredoxin-like_sf"/>
</dbReference>
<dbReference type="AlphaFoldDB" id="A0A5B0WHB8"/>
<evidence type="ECO:0000313" key="5">
    <source>
        <dbReference type="Proteomes" id="UP000322184"/>
    </source>
</evidence>
<organism evidence="2 5">
    <name type="scientific">Photorhabdus heterorhabditis</name>
    <dbReference type="NCBI Taxonomy" id="880156"/>
    <lineage>
        <taxon>Bacteria</taxon>
        <taxon>Pseudomonadati</taxon>
        <taxon>Pseudomonadota</taxon>
        <taxon>Gammaproteobacteria</taxon>
        <taxon>Enterobacterales</taxon>
        <taxon>Morganellaceae</taxon>
        <taxon>Photorhabdus</taxon>
    </lineage>
</organism>
<dbReference type="EMBL" id="LJCS01000011">
    <property type="protein sequence ID" value="KOY62816.1"/>
    <property type="molecule type" value="Genomic_DNA"/>
</dbReference>
<keyword evidence="4" id="KW-1185">Reference proteome</keyword>